<accession>A0A1L0DTK5</accession>
<protein>
    <recommendedName>
        <fullName evidence="6">Large ribosomal subunit protein mL49</fullName>
    </recommendedName>
</protein>
<dbReference type="InterPro" id="IPR007740">
    <property type="entry name" value="Ribosomal_mL49"/>
</dbReference>
<evidence type="ECO:0000256" key="4">
    <source>
        <dbReference type="ARBA" id="ARBA00023128"/>
    </source>
</evidence>
<organism evidence="7 8">
    <name type="scientific">Sungouiella intermedia</name>
    <dbReference type="NCBI Taxonomy" id="45354"/>
    <lineage>
        <taxon>Eukaryota</taxon>
        <taxon>Fungi</taxon>
        <taxon>Dikarya</taxon>
        <taxon>Ascomycota</taxon>
        <taxon>Saccharomycotina</taxon>
        <taxon>Pichiomycetes</taxon>
        <taxon>Metschnikowiaceae</taxon>
        <taxon>Sungouiella</taxon>
    </lineage>
</organism>
<dbReference type="Gene3D" id="3.30.780.10">
    <property type="entry name" value="SUI1-like domain"/>
    <property type="match status" value="1"/>
</dbReference>
<evidence type="ECO:0000313" key="8">
    <source>
        <dbReference type="Proteomes" id="UP000182259"/>
    </source>
</evidence>
<evidence type="ECO:0000313" key="7">
    <source>
        <dbReference type="EMBL" id="SGZ55702.1"/>
    </source>
</evidence>
<evidence type="ECO:0000256" key="1">
    <source>
        <dbReference type="ARBA" id="ARBA00004173"/>
    </source>
</evidence>
<dbReference type="Pfam" id="PF05046">
    <property type="entry name" value="Img2"/>
    <property type="match status" value="1"/>
</dbReference>
<dbReference type="GO" id="GO:0003735">
    <property type="term" value="F:structural constituent of ribosome"/>
    <property type="evidence" value="ECO:0007669"/>
    <property type="project" value="InterPro"/>
</dbReference>
<name>A0A1L0DTK5_9ASCO</name>
<sequence length="121" mass="13680">MKSTARLLKSARIPKIAPAPSLASISPSELPNNAFENNNLYNIRKTAYGHWPVYKKIQNTRISTEIKRVEGDVSRFAQELLSLIGNVKLNNLKVNTITGEVNIKGDHVEKIKEVLEKHVRY</sequence>
<dbReference type="PANTHER" id="PTHR13477:SF0">
    <property type="entry name" value="LARGE RIBOSOMAL SUBUNIT PROTEIN ML49"/>
    <property type="match status" value="1"/>
</dbReference>
<gene>
    <name evidence="7" type="ORF">SAMEA4029009_CIC11G00000004305</name>
</gene>
<keyword evidence="3" id="KW-0689">Ribosomal protein</keyword>
<dbReference type="Proteomes" id="UP000182259">
    <property type="component" value="Chromosome IV"/>
</dbReference>
<reference evidence="7 8" key="1">
    <citation type="submission" date="2016-10" db="EMBL/GenBank/DDBJ databases">
        <authorList>
            <person name="de Groot N.N."/>
        </authorList>
    </citation>
    <scope>NUCLEOTIDE SEQUENCE [LARGE SCALE GENOMIC DNA]</scope>
    <source>
        <strain evidence="7 8">PYCC 4715</strain>
    </source>
</reference>
<dbReference type="GO" id="GO:0005762">
    <property type="term" value="C:mitochondrial large ribosomal subunit"/>
    <property type="evidence" value="ECO:0007669"/>
    <property type="project" value="TreeGrafter"/>
</dbReference>
<dbReference type="PANTHER" id="PTHR13477">
    <property type="entry name" value="MITOCHONDRIAL 39S RIBOSOMAL PROTEIN L49"/>
    <property type="match status" value="1"/>
</dbReference>
<comment type="similarity">
    <text evidence="2">Belongs to the mitochondrion-specific ribosomal protein mL49 family.</text>
</comment>
<evidence type="ECO:0000256" key="2">
    <source>
        <dbReference type="ARBA" id="ARBA00005677"/>
    </source>
</evidence>
<dbReference type="EMBL" id="LT635767">
    <property type="protein sequence ID" value="SGZ55702.1"/>
    <property type="molecule type" value="Genomic_DNA"/>
</dbReference>
<proteinExistence type="inferred from homology"/>
<keyword evidence="4" id="KW-0496">Mitochondrion</keyword>
<keyword evidence="5" id="KW-0687">Ribonucleoprotein</keyword>
<evidence type="ECO:0000256" key="5">
    <source>
        <dbReference type="ARBA" id="ARBA00023274"/>
    </source>
</evidence>
<dbReference type="AlphaFoldDB" id="A0A1L0DTK5"/>
<evidence type="ECO:0000256" key="3">
    <source>
        <dbReference type="ARBA" id="ARBA00022980"/>
    </source>
</evidence>
<dbReference type="GO" id="GO:0006412">
    <property type="term" value="P:translation"/>
    <property type="evidence" value="ECO:0007669"/>
    <property type="project" value="InterPro"/>
</dbReference>
<comment type="subcellular location">
    <subcellularLocation>
        <location evidence="1">Mitochondrion</location>
    </subcellularLocation>
</comment>
<evidence type="ECO:0000256" key="6">
    <source>
        <dbReference type="ARBA" id="ARBA00035191"/>
    </source>
</evidence>